<feature type="transmembrane region" description="Helical" evidence="14">
    <location>
        <begin position="1000"/>
        <end position="1018"/>
    </location>
</feature>
<dbReference type="EMBL" id="JANKHO010000247">
    <property type="protein sequence ID" value="KAJ3512591.1"/>
    <property type="molecule type" value="Genomic_DNA"/>
</dbReference>
<evidence type="ECO:0000256" key="11">
    <source>
        <dbReference type="ARBA" id="ARBA00023180"/>
    </source>
</evidence>
<dbReference type="InterPro" id="IPR011009">
    <property type="entry name" value="Kinase-like_dom_sf"/>
</dbReference>
<comment type="subcellular location">
    <subcellularLocation>
        <location evidence="1">Membrane</location>
        <topology evidence="1">Multi-pass membrane protein</topology>
    </subcellularLocation>
</comment>
<feature type="compositionally biased region" description="Polar residues" evidence="13">
    <location>
        <begin position="337"/>
        <end position="381"/>
    </location>
</feature>
<dbReference type="Gene3D" id="1.20.120.350">
    <property type="entry name" value="Voltage-gated potassium channels. Chain C"/>
    <property type="match status" value="4"/>
</dbReference>
<evidence type="ECO:0000313" key="17">
    <source>
        <dbReference type="Proteomes" id="UP001148786"/>
    </source>
</evidence>
<feature type="transmembrane region" description="Helical" evidence="14">
    <location>
        <begin position="1768"/>
        <end position="1792"/>
    </location>
</feature>
<evidence type="ECO:0000256" key="5">
    <source>
        <dbReference type="ARBA" id="ARBA00022692"/>
    </source>
</evidence>
<comment type="caution">
    <text evidence="16">The sequence shown here is derived from an EMBL/GenBank/DDBJ whole genome shotgun (WGS) entry which is preliminary data.</text>
</comment>
<keyword evidence="17" id="KW-1185">Reference proteome</keyword>
<feature type="region of interest" description="Disordered" evidence="13">
    <location>
        <begin position="460"/>
        <end position="500"/>
    </location>
</feature>
<evidence type="ECO:0000256" key="1">
    <source>
        <dbReference type="ARBA" id="ARBA00004141"/>
    </source>
</evidence>
<protein>
    <recommendedName>
        <fullName evidence="15">Ion transport domain-containing protein</fullName>
    </recommendedName>
</protein>
<dbReference type="GO" id="GO:0008331">
    <property type="term" value="F:high voltage-gated calcium channel activity"/>
    <property type="evidence" value="ECO:0007669"/>
    <property type="project" value="TreeGrafter"/>
</dbReference>
<evidence type="ECO:0000256" key="9">
    <source>
        <dbReference type="ARBA" id="ARBA00023065"/>
    </source>
</evidence>
<feature type="domain" description="Ion transport" evidence="15">
    <location>
        <begin position="1646"/>
        <end position="1875"/>
    </location>
</feature>
<keyword evidence="5 14" id="KW-0812">Transmembrane</keyword>
<dbReference type="Gene3D" id="1.10.510.10">
    <property type="entry name" value="Transferase(Phosphotransferase) domain 1"/>
    <property type="match status" value="1"/>
</dbReference>
<evidence type="ECO:0000256" key="4">
    <source>
        <dbReference type="ARBA" id="ARBA00022673"/>
    </source>
</evidence>
<evidence type="ECO:0000256" key="13">
    <source>
        <dbReference type="SAM" id="MobiDB-lite"/>
    </source>
</evidence>
<feature type="compositionally biased region" description="Polar residues" evidence="13">
    <location>
        <begin position="2157"/>
        <end position="2171"/>
    </location>
</feature>
<dbReference type="Gene3D" id="1.10.287.70">
    <property type="match status" value="4"/>
</dbReference>
<keyword evidence="11" id="KW-0325">Glycoprotein</keyword>
<feature type="transmembrane region" description="Helical" evidence="14">
    <location>
        <begin position="935"/>
        <end position="954"/>
    </location>
</feature>
<evidence type="ECO:0000256" key="14">
    <source>
        <dbReference type="SAM" id="Phobius"/>
    </source>
</evidence>
<feature type="domain" description="Ion transport" evidence="15">
    <location>
        <begin position="871"/>
        <end position="1103"/>
    </location>
</feature>
<keyword evidence="3" id="KW-0109">Calcium transport</keyword>
<accession>A0A9W8K4V9</accession>
<evidence type="ECO:0000256" key="7">
    <source>
        <dbReference type="ARBA" id="ARBA00022882"/>
    </source>
</evidence>
<keyword evidence="7" id="KW-0851">Voltage-gated channel</keyword>
<dbReference type="PANTHER" id="PTHR45628:SF7">
    <property type="entry name" value="VOLTAGE-DEPENDENT CALCIUM CHANNEL TYPE A SUBUNIT ALPHA-1"/>
    <property type="match status" value="1"/>
</dbReference>
<dbReference type="PANTHER" id="PTHR45628">
    <property type="entry name" value="VOLTAGE-DEPENDENT CALCIUM CHANNEL TYPE A SUBUNIT ALPHA-1"/>
    <property type="match status" value="1"/>
</dbReference>
<dbReference type="InterPro" id="IPR008266">
    <property type="entry name" value="Tyr_kinase_AS"/>
</dbReference>
<evidence type="ECO:0000256" key="2">
    <source>
        <dbReference type="ARBA" id="ARBA00022448"/>
    </source>
</evidence>
<sequence length="2207" mass="247371">MSAKSPSQSLLESSTLISQGAEAASPLRSCIKWKVYKGRLEANDGPVLLKYRFKKHYRHATLDTSLTKSRVAGEARALLKCLRSGVNVPGVRMVDASEGLLGIEWIDGKTVKSLLPSGAVEEYDEDQELPDNVDDEGEHPLTRFGISSGREALFDSHCAIQANEMPISDTLMNLIGVEIAKLHLADIIHGDLTTSNMMLRYPVTNAPTELVLIDFGLSYHSTLIEDKAVDLYVLERAFASTHPDSEPMFASVLSAYAAQLGKDWPALRRRLDDAKRIHAMDNHDTHLHHPSPSRAIPHSSSIDLTGNPAPPSPSLEASGSTLARRRSWGNRLRDGAGTSNSSSPDPLQLDLNTPSQTQASPRWTGNTTTTAVGGRAMTSQEDPFHDEQSRGYAYTITSARGYGPRTGLDTFDTDVYSNAQAGPSMASLMDHNRGHFEREMEDGHREDDEAHLTANMSRAGMSDEDGMADPEHDGGTTPRSRRKTLRYSVSPSPLKKTESAMKSVSKNLRRMSLRVVNLANTGLEGQLRLGDGQDKKLDDDDDGPPAPDLKRVLPIRGRTLGFLGPDSNIRLTLFRFLVHPIGHLHNKTQRNVPYLRQSWSRIDFIAIVSFWITFALAMGGVERGTQHIGIFRAMSVIRTARLLTITSGTTTIMHSLKTARPLLTSVAYFVLFAMVLFSIIGVQSFKGSMRRTCVINPALGEGPHLRDGQFCGGHVDPITLNATGYIQLNNQSVADPKGYICPLGQLCMELSNPKSGIESFDAIYSAALQVVIVATANGWTPLMYSMIDSEFFVSCFFFIMGIIVLNFWLINLFVAVITNTFAAIRSETKKSAFGAAPLVVPLDKNQDDAWPIVDGRKAITRSNPAKTIYGYTKWCWVLLALASLVLQATRTVDISPNHELAIFYGEIAIMIAFDFEIVLRILATLPQWRTFFQHGNNWLDLTLAVACTVIQIPVIRQSSVYPWFTIFQLVRFYRVILVVPRMKPLLLAVFGNMYGLANMALFLLIVNYIAALVAVQLLRGDLGNDETINFGEVFNSFLAMYQVFSSENWVDVLYGASMAEVPLGQTVIVVIFISAWMLFANFIMLQMFIAVINENFEVAEEQKKGKQASNYYNQQKARHASVPWLRRLNPYRWVKANPETAKVANLPSNLVLPMQKNLVQDYTLSRSNTRSSQKKATQRKYRFMKPQHYSSKSLTALQQLFTGDTKTDDIPMTTLRHQGREPSTDALDEEMERHLELLAAVNPQIGLADAAEDEYHERRAQKADFIRDHPTYDKVFWVIGQKNRLRKLCQKVVQPARGERIFGTPPSPVAHTIFQLVLLFTVIGGIAIEAIATPIYRRNYFQKFGFVRGAWFELAEASFGFTLFVEFMIKIIADGFLFTPNGYLRSIWNCLDFVIMIGIIVNVTTGLIFIGGLSRFTRALRALRALRLITLIDKMRSTFQTLIISGAIRILDAAVLAILYMIPYAVWGLNIFNGRMNLCNDGDVDGISDCIGEYVNTVYDDAWGFPVPRAWDNPSPSTTFSFDSFRSSLLILFEIVSLEGWIDAMGVATSITGPGQQPQVNASQANAIFFLIYNLMGAVVVLTLFVSIIIGNFSSKTGTALLTTAQREWIDLQKLFKRQKPSKRPKTQPTGRFRKWCFDRAVQKHGWWSRAMTLLFVLHIIALMTQSFSTHHFSEVFRNDFFLALMFIYLVDVFVRFFGLGWRSFRANGWNLFDMVVASGSFFSTLIVQFGNFGYGVQQLQKLFLVSIAFKLVQRTNSLNMLFKTAVASLPVILSLLGLWLVLFIFFGILFVEVFGLTKWGGAETATTNYASLGSALVMLAFQSTGEGWNQYMHDYDLTIHVAPIRRLQRSTRIAEYIFVNMFTGVVVENFSYVFQASGTGSKSISREQMRSFKKVWAEFANRKTGYLERHRFATFFSKLSGVFEVRIYPAEYHTRNILNIARDPLDKQAWHSRVVEGVDLSKLEKFLDSIDYTEIRKRKAVYGRLFHEASISHEQGLGISFTDMLTLLAHHKLIVDAEALVLHDLVARTETNKLVTDLVNLDRVRSLLKTISHRRRFLAHLEKKRSEKFDTGDPDTLLFIFDLTRIMPLEIPSIVVEPMPGTPPLSSRDIASAGYEHSSPGSPSPVDVRYSHPDYSLSMDMSGGTRLQRSSRRASGYSTFSADTSRSPRTSLVDDDPQDVVTAMQSSVWGDLMMEVAEEEKGNRSF</sequence>
<dbReference type="GO" id="GO:0005891">
    <property type="term" value="C:voltage-gated calcium channel complex"/>
    <property type="evidence" value="ECO:0007669"/>
    <property type="project" value="TreeGrafter"/>
</dbReference>
<evidence type="ECO:0000313" key="16">
    <source>
        <dbReference type="EMBL" id="KAJ3512591.1"/>
    </source>
</evidence>
<feature type="transmembrane region" description="Helical" evidence="14">
    <location>
        <begin position="791"/>
        <end position="824"/>
    </location>
</feature>
<keyword evidence="6" id="KW-0106">Calcium</keyword>
<feature type="transmembrane region" description="Helical" evidence="14">
    <location>
        <begin position="1712"/>
        <end position="1735"/>
    </location>
</feature>
<keyword evidence="10 14" id="KW-0472">Membrane</keyword>
<dbReference type="SUPFAM" id="SSF56112">
    <property type="entry name" value="Protein kinase-like (PK-like)"/>
    <property type="match status" value="1"/>
</dbReference>
<dbReference type="Gene3D" id="3.30.200.20">
    <property type="entry name" value="Phosphorylase Kinase, domain 1"/>
    <property type="match status" value="1"/>
</dbReference>
<feature type="transmembrane region" description="Helical" evidence="14">
    <location>
        <begin position="1313"/>
        <end position="1333"/>
    </location>
</feature>
<feature type="transmembrane region" description="Helical" evidence="14">
    <location>
        <begin position="1567"/>
        <end position="1590"/>
    </location>
</feature>
<evidence type="ECO:0000256" key="10">
    <source>
        <dbReference type="ARBA" id="ARBA00023136"/>
    </source>
</evidence>
<keyword evidence="9" id="KW-0406">Ion transport</keyword>
<reference evidence="16" key="1">
    <citation type="submission" date="2022-07" db="EMBL/GenBank/DDBJ databases">
        <title>Genome Sequence of Agrocybe chaxingu.</title>
        <authorList>
            <person name="Buettner E."/>
        </authorList>
    </citation>
    <scope>NUCLEOTIDE SEQUENCE</scope>
    <source>
        <strain evidence="16">MP-N11</strain>
    </source>
</reference>
<dbReference type="OrthoDB" id="416585at2759"/>
<feature type="transmembrane region" description="Helical" evidence="14">
    <location>
        <begin position="762"/>
        <end position="779"/>
    </location>
</feature>
<dbReference type="GO" id="GO:0004672">
    <property type="term" value="F:protein kinase activity"/>
    <property type="evidence" value="ECO:0007669"/>
    <property type="project" value="InterPro"/>
</dbReference>
<feature type="transmembrane region" description="Helical" evidence="14">
    <location>
        <begin position="1393"/>
        <end position="1416"/>
    </location>
</feature>
<dbReference type="Proteomes" id="UP001148786">
    <property type="component" value="Unassembled WGS sequence"/>
</dbReference>
<feature type="transmembrane region" description="Helical" evidence="14">
    <location>
        <begin position="1651"/>
        <end position="1669"/>
    </location>
</feature>
<gene>
    <name evidence="16" type="ORF">NLJ89_g3433</name>
</gene>
<dbReference type="SUPFAM" id="SSF81324">
    <property type="entry name" value="Voltage-gated potassium channels"/>
    <property type="match status" value="4"/>
</dbReference>
<feature type="domain" description="Ion transport" evidence="15">
    <location>
        <begin position="1313"/>
        <end position="1597"/>
    </location>
</feature>
<evidence type="ECO:0000256" key="3">
    <source>
        <dbReference type="ARBA" id="ARBA00022568"/>
    </source>
</evidence>
<dbReference type="GO" id="GO:0098703">
    <property type="term" value="P:calcium ion import across plasma membrane"/>
    <property type="evidence" value="ECO:0007669"/>
    <property type="project" value="TreeGrafter"/>
</dbReference>
<keyword evidence="4" id="KW-0107">Calcium channel</keyword>
<feature type="domain" description="Ion transport" evidence="15">
    <location>
        <begin position="592"/>
        <end position="828"/>
    </location>
</feature>
<feature type="region of interest" description="Disordered" evidence="13">
    <location>
        <begin position="2101"/>
        <end position="2176"/>
    </location>
</feature>
<feature type="transmembrane region" description="Helical" evidence="14">
    <location>
        <begin position="1854"/>
        <end position="1875"/>
    </location>
</feature>
<feature type="transmembrane region" description="Helical" evidence="14">
    <location>
        <begin position="599"/>
        <end position="618"/>
    </location>
</feature>
<evidence type="ECO:0000256" key="6">
    <source>
        <dbReference type="ARBA" id="ARBA00022837"/>
    </source>
</evidence>
<feature type="transmembrane region" description="Helical" evidence="14">
    <location>
        <begin position="1437"/>
        <end position="1462"/>
    </location>
</feature>
<feature type="region of interest" description="Disordered" evidence="13">
    <location>
        <begin position="526"/>
        <end position="548"/>
    </location>
</feature>
<keyword evidence="12" id="KW-0407">Ion channel</keyword>
<dbReference type="PROSITE" id="PS00109">
    <property type="entry name" value="PROTEIN_KINASE_TYR"/>
    <property type="match status" value="1"/>
</dbReference>
<dbReference type="InterPro" id="IPR004119">
    <property type="entry name" value="EcKL"/>
</dbReference>
<feature type="transmembrane region" description="Helical" evidence="14">
    <location>
        <begin position="1354"/>
        <end position="1373"/>
    </location>
</feature>
<feature type="transmembrane region" description="Helical" evidence="14">
    <location>
        <begin position="662"/>
        <end position="682"/>
    </location>
</feature>
<name>A0A9W8K4V9_9AGAR</name>
<evidence type="ECO:0000256" key="8">
    <source>
        <dbReference type="ARBA" id="ARBA00022989"/>
    </source>
</evidence>
<keyword evidence="2" id="KW-0813">Transport</keyword>
<keyword evidence="8 14" id="KW-1133">Transmembrane helix</keyword>
<feature type="region of interest" description="Disordered" evidence="13">
    <location>
        <begin position="283"/>
        <end position="387"/>
    </location>
</feature>
<feature type="transmembrane region" description="Helical" evidence="14">
    <location>
        <begin position="871"/>
        <end position="889"/>
    </location>
</feature>
<dbReference type="InterPro" id="IPR027359">
    <property type="entry name" value="Volt_channel_dom_sf"/>
</dbReference>
<feature type="transmembrane region" description="Helical" evidence="14">
    <location>
        <begin position="901"/>
        <end position="923"/>
    </location>
</feature>
<dbReference type="InterPro" id="IPR005821">
    <property type="entry name" value="Ion_trans_dom"/>
</dbReference>
<feature type="transmembrane region" description="Helical" evidence="14">
    <location>
        <begin position="1681"/>
        <end position="1700"/>
    </location>
</feature>
<organism evidence="16 17">
    <name type="scientific">Agrocybe chaxingu</name>
    <dbReference type="NCBI Taxonomy" id="84603"/>
    <lineage>
        <taxon>Eukaryota</taxon>
        <taxon>Fungi</taxon>
        <taxon>Dikarya</taxon>
        <taxon>Basidiomycota</taxon>
        <taxon>Agaricomycotina</taxon>
        <taxon>Agaricomycetes</taxon>
        <taxon>Agaricomycetidae</taxon>
        <taxon>Agaricales</taxon>
        <taxon>Agaricineae</taxon>
        <taxon>Strophariaceae</taxon>
        <taxon>Agrocybe</taxon>
    </lineage>
</organism>
<evidence type="ECO:0000259" key="15">
    <source>
        <dbReference type="Pfam" id="PF00520"/>
    </source>
</evidence>
<evidence type="ECO:0000256" key="12">
    <source>
        <dbReference type="ARBA" id="ARBA00023303"/>
    </source>
</evidence>
<dbReference type="Pfam" id="PF00520">
    <property type="entry name" value="Ion_trans"/>
    <property type="match status" value="4"/>
</dbReference>
<feature type="transmembrane region" description="Helical" evidence="14">
    <location>
        <begin position="1068"/>
        <end position="1092"/>
    </location>
</feature>
<dbReference type="InterPro" id="IPR050599">
    <property type="entry name" value="VDCC_alpha-1_subunit"/>
</dbReference>
<proteinExistence type="predicted"/>
<dbReference type="Pfam" id="PF02958">
    <property type="entry name" value="EcKL"/>
    <property type="match status" value="1"/>
</dbReference>